<dbReference type="OrthoDB" id="10282779at2759"/>
<organism evidence="2 3">
    <name type="scientific">Saccharomyces cerevisiae (strain Kyokai no. 7 / NBRC 101557)</name>
    <name type="common">Baker's yeast</name>
    <dbReference type="NCBI Taxonomy" id="721032"/>
    <lineage>
        <taxon>Eukaryota</taxon>
        <taxon>Fungi</taxon>
        <taxon>Dikarya</taxon>
        <taxon>Ascomycota</taxon>
        <taxon>Saccharomycotina</taxon>
        <taxon>Saccharomycetes</taxon>
        <taxon>Saccharomycetales</taxon>
        <taxon>Saccharomycetaceae</taxon>
        <taxon>Saccharomyces</taxon>
    </lineage>
</organism>
<evidence type="ECO:0000256" key="1">
    <source>
        <dbReference type="SAM" id="Phobius"/>
    </source>
</evidence>
<proteinExistence type="predicted"/>
<gene>
    <name evidence="2" type="primary">K7_01858</name>
    <name evidence="2" type="ORF">SYK7_018581</name>
</gene>
<keyword evidence="1" id="KW-0472">Membrane</keyword>
<dbReference type="AlphaFoldDB" id="G2WCJ8"/>
<keyword evidence="1" id="KW-0812">Transmembrane</keyword>
<evidence type="ECO:0000313" key="2">
    <source>
        <dbReference type="EMBL" id="GAA22791.1"/>
    </source>
</evidence>
<comment type="caution">
    <text evidence="2">The sequence shown here is derived from an EMBL/GenBank/DDBJ whole genome shotgun (WGS) entry which is preliminary data.</text>
</comment>
<dbReference type="HOGENOM" id="CLU_1628342_0_0_1"/>
<sequence>MRDSNVKIWQKPCALYNRGTRRSTRPKADRRRRRKKFYYHCSFTFETFFRATAFLLAPAVCAVREVPCRLTRTRYNATEYIEGYGWMISLQQGLGVVEFYRPWPLSVQLQRYTTPSRRSRFAVLTPQRKCHQNEANGQDLSLLILLSRIYPLCSNTSQTRRVAARKGKLS</sequence>
<evidence type="ECO:0000313" key="3">
    <source>
        <dbReference type="Proteomes" id="UP000001608"/>
    </source>
</evidence>
<keyword evidence="1" id="KW-1133">Transmembrane helix</keyword>
<name>G2WCJ8_YEASK</name>
<accession>G2WCJ8</accession>
<feature type="transmembrane region" description="Helical" evidence="1">
    <location>
        <begin position="37"/>
        <end position="60"/>
    </location>
</feature>
<dbReference type="EMBL" id="DG000041">
    <property type="protein sequence ID" value="GAA22791.1"/>
    <property type="molecule type" value="Genomic_DNA"/>
</dbReference>
<dbReference type="Proteomes" id="UP000001608">
    <property type="component" value="Chromosome 5"/>
</dbReference>
<reference evidence="2 3" key="1">
    <citation type="journal article" date="2011" name="DNA Res.">
        <title>Whole-genome sequencing of sake yeast Saccharomyces cerevisiae Kyokai no. 7.</title>
        <authorList>
            <person name="Akao T."/>
            <person name="Yashiro I."/>
            <person name="Hosoyama A."/>
            <person name="Kitagaki H."/>
            <person name="Horikawa H."/>
            <person name="Watanabe D."/>
            <person name="Akada R."/>
            <person name="Ando Y."/>
            <person name="Harashima S."/>
            <person name="Inoue T."/>
            <person name="Inoue Y."/>
            <person name="Kajiwara S."/>
            <person name="Kitamoto K."/>
            <person name="Kitamoto N."/>
            <person name="Kobayashi O."/>
            <person name="Kuhara S."/>
            <person name="Masubuchi T."/>
            <person name="Mizoguchi H."/>
            <person name="Nakao Y."/>
            <person name="Nakazato A."/>
            <person name="Namise M."/>
            <person name="Oba T."/>
            <person name="Ogata T."/>
            <person name="Ohta A."/>
            <person name="Sato M."/>
            <person name="Shibasaki S."/>
            <person name="Takatsume Y."/>
            <person name="Tanimoto S."/>
            <person name="Tsuboi H."/>
            <person name="Nishimura A."/>
            <person name="Yoda K."/>
            <person name="Ishikawa T."/>
            <person name="Iwashita K."/>
            <person name="Fujita N."/>
            <person name="Shimoi H."/>
        </authorList>
    </citation>
    <scope>NUCLEOTIDE SEQUENCE [LARGE SCALE GENOMIC DNA]</scope>
    <source>
        <strain evidence="3">Kyokai no. 7 / NBRC 101557</strain>
    </source>
</reference>
<protein>
    <submittedName>
        <fullName evidence="2">K7_01858p</fullName>
    </submittedName>
</protein>